<dbReference type="Pfam" id="PF02606">
    <property type="entry name" value="LpxK"/>
    <property type="match status" value="1"/>
</dbReference>
<evidence type="ECO:0000256" key="5">
    <source>
        <dbReference type="ARBA" id="ARBA00022516"/>
    </source>
</evidence>
<evidence type="ECO:0000256" key="14">
    <source>
        <dbReference type="SAM" id="Phobius"/>
    </source>
</evidence>
<keyword evidence="11 13" id="KW-0443">Lipid metabolism</keyword>
<evidence type="ECO:0000256" key="10">
    <source>
        <dbReference type="ARBA" id="ARBA00022840"/>
    </source>
</evidence>
<dbReference type="PANTHER" id="PTHR42724">
    <property type="entry name" value="TETRAACYLDISACCHARIDE 4'-KINASE"/>
    <property type="match status" value="1"/>
</dbReference>
<dbReference type="Proteomes" id="UP000654401">
    <property type="component" value="Unassembled WGS sequence"/>
</dbReference>
<keyword evidence="7 13" id="KW-0808">Transferase</keyword>
<dbReference type="NCBIfam" id="TIGR00682">
    <property type="entry name" value="lpxK"/>
    <property type="match status" value="1"/>
</dbReference>
<evidence type="ECO:0000256" key="13">
    <source>
        <dbReference type="HAMAP-Rule" id="MF_00409"/>
    </source>
</evidence>
<accession>A0A8J6P4T8</accession>
<organism evidence="15 16">
    <name type="scientific">Candidatus Thiopontia autotrophica</name>
    <dbReference type="NCBI Taxonomy" id="2841688"/>
    <lineage>
        <taxon>Bacteria</taxon>
        <taxon>Pseudomonadati</taxon>
        <taxon>Pseudomonadota</taxon>
        <taxon>Gammaproteobacteria</taxon>
        <taxon>Candidatus Thiopontia</taxon>
    </lineage>
</organism>
<comment type="similarity">
    <text evidence="13">Belongs to the LpxK family.</text>
</comment>
<dbReference type="EC" id="2.7.1.130" evidence="3 13"/>
<comment type="caution">
    <text evidence="15">The sequence shown here is derived from an EMBL/GenBank/DDBJ whole genome shotgun (WGS) entry which is preliminary data.</text>
</comment>
<evidence type="ECO:0000256" key="4">
    <source>
        <dbReference type="ARBA" id="ARBA00016436"/>
    </source>
</evidence>
<evidence type="ECO:0000313" key="15">
    <source>
        <dbReference type="EMBL" id="MBC8519620.1"/>
    </source>
</evidence>
<dbReference type="EMBL" id="JACNFK010000024">
    <property type="protein sequence ID" value="MBC8519620.1"/>
    <property type="molecule type" value="Genomic_DNA"/>
</dbReference>
<dbReference type="GO" id="GO:0009244">
    <property type="term" value="P:lipopolysaccharide core region biosynthetic process"/>
    <property type="evidence" value="ECO:0007669"/>
    <property type="project" value="TreeGrafter"/>
</dbReference>
<dbReference type="CDD" id="cd01983">
    <property type="entry name" value="SIMIBI"/>
    <property type="match status" value="1"/>
</dbReference>
<dbReference type="GO" id="GO:0009029">
    <property type="term" value="F:lipid-A 4'-kinase activity"/>
    <property type="evidence" value="ECO:0007669"/>
    <property type="project" value="UniProtKB-UniRule"/>
</dbReference>
<feature type="binding site" evidence="13">
    <location>
        <begin position="68"/>
        <end position="75"/>
    </location>
    <ligand>
        <name>ATP</name>
        <dbReference type="ChEBI" id="CHEBI:30616"/>
    </ligand>
</feature>
<comment type="catalytic activity">
    <reaction evidence="13">
        <text>a lipid A disaccharide + ATP = a lipid IVA + ADP + H(+)</text>
        <dbReference type="Rhea" id="RHEA:67840"/>
        <dbReference type="ChEBI" id="CHEBI:15378"/>
        <dbReference type="ChEBI" id="CHEBI:30616"/>
        <dbReference type="ChEBI" id="CHEBI:176343"/>
        <dbReference type="ChEBI" id="CHEBI:176425"/>
        <dbReference type="ChEBI" id="CHEBI:456216"/>
        <dbReference type="EC" id="2.7.1.130"/>
    </reaction>
</comment>
<keyword evidence="6 13" id="KW-0441">Lipid A biosynthesis</keyword>
<name>A0A8J6P4T8_9GAMM</name>
<keyword evidence="14" id="KW-0812">Transmembrane</keyword>
<keyword evidence="14" id="KW-1133">Transmembrane helix</keyword>
<dbReference type="SUPFAM" id="SSF52540">
    <property type="entry name" value="P-loop containing nucleoside triphosphate hydrolases"/>
    <property type="match status" value="1"/>
</dbReference>
<keyword evidence="8 13" id="KW-0547">Nucleotide-binding</keyword>
<evidence type="ECO:0000256" key="11">
    <source>
        <dbReference type="ARBA" id="ARBA00023098"/>
    </source>
</evidence>
<evidence type="ECO:0000256" key="3">
    <source>
        <dbReference type="ARBA" id="ARBA00012071"/>
    </source>
</evidence>
<reference evidence="15 16" key="1">
    <citation type="submission" date="2020-08" db="EMBL/GenBank/DDBJ databases">
        <title>Bridging the membrane lipid divide: bacteria of the FCB group superphylum have the potential to synthesize archaeal ether lipids.</title>
        <authorList>
            <person name="Villanueva L."/>
            <person name="Von Meijenfeldt F.A.B."/>
            <person name="Westbye A.B."/>
            <person name="Yadav S."/>
            <person name="Hopmans E.C."/>
            <person name="Dutilh B.E."/>
            <person name="Sinninghe Damste J.S."/>
        </authorList>
    </citation>
    <scope>NUCLEOTIDE SEQUENCE [LARGE SCALE GENOMIC DNA]</scope>
    <source>
        <strain evidence="15">NIOZ-UU100</strain>
    </source>
</reference>
<keyword evidence="9 13" id="KW-0418">Kinase</keyword>
<dbReference type="AlphaFoldDB" id="A0A8J6P4T8"/>
<evidence type="ECO:0000313" key="16">
    <source>
        <dbReference type="Proteomes" id="UP000654401"/>
    </source>
</evidence>
<evidence type="ECO:0000256" key="9">
    <source>
        <dbReference type="ARBA" id="ARBA00022777"/>
    </source>
</evidence>
<feature type="transmembrane region" description="Helical" evidence="14">
    <location>
        <begin position="20"/>
        <end position="40"/>
    </location>
</feature>
<evidence type="ECO:0000256" key="12">
    <source>
        <dbReference type="ARBA" id="ARBA00029757"/>
    </source>
</evidence>
<dbReference type="UniPathway" id="UPA00359">
    <property type="reaction ID" value="UER00482"/>
</dbReference>
<dbReference type="GO" id="GO:0005886">
    <property type="term" value="C:plasma membrane"/>
    <property type="evidence" value="ECO:0007669"/>
    <property type="project" value="TreeGrafter"/>
</dbReference>
<keyword evidence="5 13" id="KW-0444">Lipid biosynthesis</keyword>
<gene>
    <name evidence="13" type="primary">lpxK</name>
    <name evidence="15" type="ORF">H8D24_04330</name>
</gene>
<evidence type="ECO:0000256" key="8">
    <source>
        <dbReference type="ARBA" id="ARBA00022741"/>
    </source>
</evidence>
<comment type="pathway">
    <text evidence="2 13">Glycolipid biosynthesis; lipid IV(A) biosynthesis; lipid IV(A) from (3R)-3-hydroxytetradecanoyl-[acyl-carrier-protein] and UDP-N-acetyl-alpha-D-glucosamine: step 6/6.</text>
</comment>
<dbReference type="HAMAP" id="MF_00409">
    <property type="entry name" value="LpxK"/>
    <property type="match status" value="1"/>
</dbReference>
<evidence type="ECO:0000256" key="1">
    <source>
        <dbReference type="ARBA" id="ARBA00002274"/>
    </source>
</evidence>
<keyword evidence="14" id="KW-0472">Membrane</keyword>
<sequence length="333" mass="37227">MIRQFFETVWYDRQWYKKRPLYLLPMIVLLPVSWLFCLLVEIRRSGYRTGLVKSRRAAVPVIVVGNITVGGTGKTPLIIALASWLQQQGYRPAVISRGYGRKSTEEISRVSVNSSAEEVGDEPLLIASTTGVPVYVGVDRVTVADRAVMDQSCDLILSDDGLQHYRMGRDIEIAVIDGERRLGSRLCLPAGPLRERASRLQQVDVVVVNGDNMRLQPQPLYLLGEQSSEKISLDDITGRTVHAVAGIGNPERFFTMLRSAGIEVITHPFPDHHQYNAEELNFADGHPVVTTEKDAVKMRELNLGQGIDIWVAPVTAELDEKITQKLKQRLSNL</sequence>
<keyword evidence="10 13" id="KW-0067">ATP-binding</keyword>
<dbReference type="GO" id="GO:0005524">
    <property type="term" value="F:ATP binding"/>
    <property type="evidence" value="ECO:0007669"/>
    <property type="project" value="UniProtKB-UniRule"/>
</dbReference>
<evidence type="ECO:0000256" key="6">
    <source>
        <dbReference type="ARBA" id="ARBA00022556"/>
    </source>
</evidence>
<dbReference type="GO" id="GO:0009245">
    <property type="term" value="P:lipid A biosynthetic process"/>
    <property type="evidence" value="ECO:0007669"/>
    <property type="project" value="UniProtKB-UniRule"/>
</dbReference>
<evidence type="ECO:0000256" key="2">
    <source>
        <dbReference type="ARBA" id="ARBA00004870"/>
    </source>
</evidence>
<dbReference type="InterPro" id="IPR027417">
    <property type="entry name" value="P-loop_NTPase"/>
</dbReference>
<comment type="function">
    <text evidence="1 13">Transfers the gamma-phosphate of ATP to the 4'-position of a tetraacyldisaccharide 1-phosphate intermediate (termed DS-1-P) to form tetraacyldisaccharide 1,4'-bis-phosphate (lipid IVA).</text>
</comment>
<proteinExistence type="inferred from homology"/>
<dbReference type="PANTHER" id="PTHR42724:SF1">
    <property type="entry name" value="TETRAACYLDISACCHARIDE 4'-KINASE, MITOCHONDRIAL-RELATED"/>
    <property type="match status" value="1"/>
</dbReference>
<dbReference type="InterPro" id="IPR003758">
    <property type="entry name" value="LpxK"/>
</dbReference>
<evidence type="ECO:0000256" key="7">
    <source>
        <dbReference type="ARBA" id="ARBA00022679"/>
    </source>
</evidence>
<protein>
    <recommendedName>
        <fullName evidence="4 13">Tetraacyldisaccharide 4'-kinase</fullName>
        <ecNumber evidence="3 13">2.7.1.130</ecNumber>
    </recommendedName>
    <alternativeName>
        <fullName evidence="12 13">Lipid A 4'-kinase</fullName>
    </alternativeName>
</protein>